<evidence type="ECO:0000256" key="4">
    <source>
        <dbReference type="ARBA" id="ARBA00022989"/>
    </source>
</evidence>
<keyword evidence="4 7" id="KW-1133">Transmembrane helix</keyword>
<dbReference type="Proteomes" id="UP000031465">
    <property type="component" value="Unassembled WGS sequence"/>
</dbReference>
<evidence type="ECO:0000256" key="7">
    <source>
        <dbReference type="SAM" id="Phobius"/>
    </source>
</evidence>
<name>A0A0C1HHC9_9BACT</name>
<dbReference type="AlphaFoldDB" id="A0A0C1HHC9"/>
<comment type="subcellular location">
    <subcellularLocation>
        <location evidence="1">Cell membrane</location>
        <topology evidence="1">Multi-pass membrane protein</topology>
    </subcellularLocation>
</comment>
<evidence type="ECO:0000259" key="8">
    <source>
        <dbReference type="Pfam" id="PF02706"/>
    </source>
</evidence>
<comment type="caution">
    <text evidence="9">The sequence shown here is derived from an EMBL/GenBank/DDBJ whole genome shotgun (WGS) entry which is preliminary data.</text>
</comment>
<keyword evidence="2" id="KW-1003">Cell membrane</keyword>
<accession>A0A0C1HHC9</accession>
<feature type="coiled-coil region" evidence="6">
    <location>
        <begin position="378"/>
        <end position="434"/>
    </location>
</feature>
<evidence type="ECO:0000256" key="5">
    <source>
        <dbReference type="ARBA" id="ARBA00023136"/>
    </source>
</evidence>
<evidence type="ECO:0000256" key="6">
    <source>
        <dbReference type="SAM" id="Coils"/>
    </source>
</evidence>
<dbReference type="GO" id="GO:0004713">
    <property type="term" value="F:protein tyrosine kinase activity"/>
    <property type="evidence" value="ECO:0007669"/>
    <property type="project" value="TreeGrafter"/>
</dbReference>
<dbReference type="Gene3D" id="3.40.50.300">
    <property type="entry name" value="P-loop containing nucleotide triphosphate hydrolases"/>
    <property type="match status" value="1"/>
</dbReference>
<keyword evidence="9" id="KW-0808">Transferase</keyword>
<feature type="domain" description="Polysaccharide chain length determinant N-terminal" evidence="8">
    <location>
        <begin position="21"/>
        <end position="107"/>
    </location>
</feature>
<protein>
    <submittedName>
        <fullName evidence="9">Putative Tyrosine-protein kinase</fullName>
    </submittedName>
</protein>
<dbReference type="PANTHER" id="PTHR32309:SF13">
    <property type="entry name" value="FERRIC ENTEROBACTIN TRANSPORT PROTEIN FEPE"/>
    <property type="match status" value="1"/>
</dbReference>
<evidence type="ECO:0000256" key="1">
    <source>
        <dbReference type="ARBA" id="ARBA00004651"/>
    </source>
</evidence>
<sequence>MRLEMSKTTDKDDKLLITSSDILSLFRRSKKRILYFSLFFGVLGVLFTLIRPVVYNAEATFREKSNKSGNISTSLIELLGSDSNTQENEASSLFKSRKILQDVVEKLHLQGHLQQDCEMEGWGSNIKNNLLIFKRAFFKSSNPVLPDIHCPIQLSSLNYSGEIPLTLTITINDDDSFHVKAPSNSKITENKGEFELPFISNQLSFTLTKVSDKLKPSQTFFLTVKPLVATCDELSKKLEVETVKTDKGVLKLSYMDRDRHRSSIFINTTMECYQNYLKKNHDRLALIQIDYLQDRQNQLGEKLADLMKKHADFLKDDLFNSGFVDSNKEMDFLAKSQHEYRDKLLANELELKRLENVQSSNYVYYDSYRLHEGDSQTINTVLTEIRHLKQRRDGLEIELQKKTALKKDSLHFSLDKQLDELKETQQHMVDLQDVMDRFHQNLPPSPSLLLSDPRFLIQDWFERLNDLENIDPVEWQKSRENFLYYLGNLERLFSVYEKILQTRLTHQQNSSGEYQGINLKIAEELYVDYSKRLIDLEATIRQNLFFITQMENENFEITSLSAGLIDPISQEMIKKASHLVLTLKDQNNQSVKEQERLKNELALQRTFLTLHLKQMIELMELNKKLINEKIYVLQNVSLELIHQQMSLLENTLKDYVESRLENLRQERVLIRQHLRNIHKEMGGLPQKWVAEQQIDQELQTNRLIVEEIAKMVESKNISHNLEMIQSAPIDLSVTPVHPVTPKLIPFALLGSLFGGMLGAGLTLGSTLKKGLTISQDNLKLLGHHVSGVLSSSYCEGFQNMIFNDDLETLRRLRSFLVSPLEGSSIKINKLLLIEGMGPDYSSDLANLFVKKGKKIIRILLNFGQAETSSNGLLQYLEGQIEFPSIEKTVYGDQIVAGGMSRYSAELLSSKPFEDLIQELQKQYDYIIGVSPAFPISAEAESLIPLFNSVAVSVSKEKVEELDFYARLSRDHKHKVTFIVVDSDMI</sequence>
<dbReference type="PANTHER" id="PTHR32309">
    <property type="entry name" value="TYROSINE-PROTEIN KINASE"/>
    <property type="match status" value="1"/>
</dbReference>
<evidence type="ECO:0000256" key="3">
    <source>
        <dbReference type="ARBA" id="ARBA00022692"/>
    </source>
</evidence>
<evidence type="ECO:0000256" key="2">
    <source>
        <dbReference type="ARBA" id="ARBA00022475"/>
    </source>
</evidence>
<reference evidence="9 10" key="1">
    <citation type="journal article" date="2014" name="Mol. Biol. Evol.">
        <title>Massive expansion of Ubiquitination-related gene families within the Chlamydiae.</title>
        <authorList>
            <person name="Domman D."/>
            <person name="Collingro A."/>
            <person name="Lagkouvardos I."/>
            <person name="Gehre L."/>
            <person name="Weinmaier T."/>
            <person name="Rattei T."/>
            <person name="Subtil A."/>
            <person name="Horn M."/>
        </authorList>
    </citation>
    <scope>NUCLEOTIDE SEQUENCE [LARGE SCALE GENOMIC DNA]</scope>
    <source>
        <strain evidence="9 10">EI2</strain>
    </source>
</reference>
<keyword evidence="5 7" id="KW-0472">Membrane</keyword>
<dbReference type="Pfam" id="PF02706">
    <property type="entry name" value="Wzz"/>
    <property type="match status" value="1"/>
</dbReference>
<dbReference type="InterPro" id="IPR050445">
    <property type="entry name" value="Bact_polysacc_biosynth/exp"/>
</dbReference>
<feature type="transmembrane region" description="Helical" evidence="7">
    <location>
        <begin position="33"/>
        <end position="54"/>
    </location>
</feature>
<evidence type="ECO:0000313" key="10">
    <source>
        <dbReference type="Proteomes" id="UP000031465"/>
    </source>
</evidence>
<keyword evidence="9" id="KW-0418">Kinase</keyword>
<evidence type="ECO:0000313" key="9">
    <source>
        <dbReference type="EMBL" id="KIC74028.1"/>
    </source>
</evidence>
<gene>
    <name evidence="9" type="primary">wzc</name>
    <name evidence="9" type="ORF">DB44_AR00110</name>
</gene>
<dbReference type="PATRIC" id="fig|362787.3.peg.218"/>
<proteinExistence type="predicted"/>
<organism evidence="9 10">
    <name type="scientific">Candidatus Protochlamydia amoebophila</name>
    <dbReference type="NCBI Taxonomy" id="362787"/>
    <lineage>
        <taxon>Bacteria</taxon>
        <taxon>Pseudomonadati</taxon>
        <taxon>Chlamydiota</taxon>
        <taxon>Chlamydiia</taxon>
        <taxon>Parachlamydiales</taxon>
        <taxon>Parachlamydiaceae</taxon>
        <taxon>Candidatus Protochlamydia</taxon>
    </lineage>
</organism>
<dbReference type="EMBL" id="JSAN01000016">
    <property type="protein sequence ID" value="KIC74028.1"/>
    <property type="molecule type" value="Genomic_DNA"/>
</dbReference>
<dbReference type="InterPro" id="IPR027417">
    <property type="entry name" value="P-loop_NTPase"/>
</dbReference>
<keyword evidence="3 7" id="KW-0812">Transmembrane</keyword>
<dbReference type="InterPro" id="IPR003856">
    <property type="entry name" value="LPS_length_determ_N"/>
</dbReference>
<keyword evidence="6" id="KW-0175">Coiled coil</keyword>
<dbReference type="GO" id="GO:0005886">
    <property type="term" value="C:plasma membrane"/>
    <property type="evidence" value="ECO:0007669"/>
    <property type="project" value="UniProtKB-SubCell"/>
</dbReference>